<gene>
    <name evidence="10" type="ORF">DES51_10920</name>
    <name evidence="9" type="ORF">MQE39_11175</name>
</gene>
<dbReference type="GO" id="GO:0005737">
    <property type="term" value="C:cytoplasm"/>
    <property type="evidence" value="ECO:0007669"/>
    <property type="project" value="UniProtKB-SubCell"/>
</dbReference>
<feature type="domain" description="PTS EIIB type-4" evidence="8">
    <location>
        <begin position="1"/>
        <end position="163"/>
    </location>
</feature>
<reference evidence="9" key="2">
    <citation type="submission" date="2022-03" db="EMBL/GenBank/DDBJ databases">
        <title>First case of bacteraemia caused by Dielma fastidiosa in a patient hospitalised with diverticulitis.</title>
        <authorList>
            <person name="Forman-Ankjaer B."/>
            <person name="Hvid-Jensen F."/>
            <person name="Kobel C.M."/>
            <person name="Greve T."/>
        </authorList>
    </citation>
    <scope>NUCLEOTIDE SEQUENCE</scope>
    <source>
        <strain evidence="9">AUH_DF_2021</strain>
    </source>
</reference>
<dbReference type="PROSITE" id="PS51101">
    <property type="entry name" value="PTS_EIIB_TYPE_4"/>
    <property type="match status" value="1"/>
</dbReference>
<keyword evidence="7" id="KW-0418">Kinase</keyword>
<sequence length="163" mass="18311">MIDLLRLDERLIHGQIAAAWVKTLPVDTLLVIDDTSATDPFLTKTLYMASPANIKTFVMTNEEALKVLNDPRCADRHIFVVVRTIDTLLNIAENAKDVKEINVSNYGRLVTSGKERKGYTDHLFLDDDEAVNLKKVLAFDIPAFMQMTPSQPKTPLTNILKNV</sequence>
<keyword evidence="5" id="KW-0808">Transferase</keyword>
<evidence type="ECO:0000259" key="8">
    <source>
        <dbReference type="PROSITE" id="PS51101"/>
    </source>
</evidence>
<comment type="subcellular location">
    <subcellularLocation>
        <location evidence="1">Cytoplasm</location>
    </subcellularLocation>
</comment>
<dbReference type="Proteomes" id="UP000247612">
    <property type="component" value="Unassembled WGS sequence"/>
</dbReference>
<dbReference type="EMBL" id="JALDAW010000016">
    <property type="protein sequence ID" value="MDY5168677.1"/>
    <property type="molecule type" value="Genomic_DNA"/>
</dbReference>
<keyword evidence="6" id="KW-0598">Phosphotransferase system</keyword>
<evidence type="ECO:0000313" key="9">
    <source>
        <dbReference type="EMBL" id="MDY5168677.1"/>
    </source>
</evidence>
<evidence type="ECO:0000256" key="5">
    <source>
        <dbReference type="ARBA" id="ARBA00022679"/>
    </source>
</evidence>
<dbReference type="GO" id="GO:0008982">
    <property type="term" value="F:protein-N(PI)-phosphohistidine-sugar phosphotransferase activity"/>
    <property type="evidence" value="ECO:0007669"/>
    <property type="project" value="InterPro"/>
</dbReference>
<evidence type="ECO:0000256" key="4">
    <source>
        <dbReference type="ARBA" id="ARBA00022597"/>
    </source>
</evidence>
<accession>A0A2V2FF55</accession>
<dbReference type="RefSeq" id="WP_022938964.1">
    <property type="nucleotide sequence ID" value="NZ_BAABZA010000003.1"/>
</dbReference>
<dbReference type="AlphaFoldDB" id="A0A2V2FF55"/>
<proteinExistence type="predicted"/>
<keyword evidence="4 9" id="KW-0762">Sugar transport</keyword>
<evidence type="ECO:0000313" key="10">
    <source>
        <dbReference type="EMBL" id="PXX77769.1"/>
    </source>
</evidence>
<dbReference type="InterPro" id="IPR004720">
    <property type="entry name" value="PTS_IIB_sorbose-sp"/>
</dbReference>
<keyword evidence="3" id="KW-0963">Cytoplasm</keyword>
<evidence type="ECO:0000256" key="7">
    <source>
        <dbReference type="ARBA" id="ARBA00022777"/>
    </source>
</evidence>
<reference evidence="10 11" key="1">
    <citation type="submission" date="2018-05" db="EMBL/GenBank/DDBJ databases">
        <title>Genomic Encyclopedia of Type Strains, Phase IV (KMG-IV): sequencing the most valuable type-strain genomes for metagenomic binning, comparative biology and taxonomic classification.</title>
        <authorList>
            <person name="Goeker M."/>
        </authorList>
    </citation>
    <scope>NUCLEOTIDE SEQUENCE [LARGE SCALE GENOMIC DNA]</scope>
    <source>
        <strain evidence="10 11">JC118</strain>
    </source>
</reference>
<dbReference type="GO" id="GO:0009401">
    <property type="term" value="P:phosphoenolpyruvate-dependent sugar phosphotransferase system"/>
    <property type="evidence" value="ECO:0007669"/>
    <property type="project" value="UniProtKB-KW"/>
</dbReference>
<dbReference type="Gene3D" id="3.40.35.10">
    <property type="entry name" value="Phosphotransferase system, sorbose subfamily IIB component"/>
    <property type="match status" value="1"/>
</dbReference>
<dbReference type="GO" id="GO:0016301">
    <property type="term" value="F:kinase activity"/>
    <property type="evidence" value="ECO:0007669"/>
    <property type="project" value="UniProtKB-KW"/>
</dbReference>
<comment type="caution">
    <text evidence="10">The sequence shown here is derived from an EMBL/GenBank/DDBJ whole genome shotgun (WGS) entry which is preliminary data.</text>
</comment>
<dbReference type="Proteomes" id="UP001276902">
    <property type="component" value="Unassembled WGS sequence"/>
</dbReference>
<dbReference type="InterPro" id="IPR036667">
    <property type="entry name" value="PTS_IIB_sorbose-sp_sf"/>
</dbReference>
<evidence type="ECO:0000256" key="3">
    <source>
        <dbReference type="ARBA" id="ARBA00022490"/>
    </source>
</evidence>
<dbReference type="OrthoDB" id="9788818at2"/>
<dbReference type="STRING" id="1034346.GCA_000313565_02681"/>
<name>A0A2V2FF55_9FIRM</name>
<dbReference type="EMBL" id="QJKH01000009">
    <property type="protein sequence ID" value="PXX77769.1"/>
    <property type="molecule type" value="Genomic_DNA"/>
</dbReference>
<evidence type="ECO:0000256" key="1">
    <source>
        <dbReference type="ARBA" id="ARBA00004496"/>
    </source>
</evidence>
<evidence type="ECO:0000256" key="6">
    <source>
        <dbReference type="ARBA" id="ARBA00022683"/>
    </source>
</evidence>
<dbReference type="SUPFAM" id="SSF52728">
    <property type="entry name" value="PTS IIb component"/>
    <property type="match status" value="1"/>
</dbReference>
<evidence type="ECO:0000256" key="2">
    <source>
        <dbReference type="ARBA" id="ARBA00022448"/>
    </source>
</evidence>
<organism evidence="10 11">
    <name type="scientific">Dielma fastidiosa</name>
    <dbReference type="NCBI Taxonomy" id="1034346"/>
    <lineage>
        <taxon>Bacteria</taxon>
        <taxon>Bacillati</taxon>
        <taxon>Bacillota</taxon>
        <taxon>Erysipelotrichia</taxon>
        <taxon>Erysipelotrichales</taxon>
        <taxon>Erysipelotrichaceae</taxon>
        <taxon>Dielma</taxon>
    </lineage>
</organism>
<evidence type="ECO:0000313" key="11">
    <source>
        <dbReference type="Proteomes" id="UP000247612"/>
    </source>
</evidence>
<protein>
    <submittedName>
        <fullName evidence="9">PTS sugar transporter subunit IIB</fullName>
    </submittedName>
    <submittedName>
        <fullName evidence="10">PTS system mannose-specific IIB component/fructoselysine and glucoselysine-specific PTS system IIB component</fullName>
    </submittedName>
</protein>
<keyword evidence="11" id="KW-1185">Reference proteome</keyword>
<keyword evidence="2" id="KW-0813">Transport</keyword>
<dbReference type="Pfam" id="PF03830">
    <property type="entry name" value="PTSIIB_sorb"/>
    <property type="match status" value="1"/>
</dbReference>